<evidence type="ECO:0000259" key="3">
    <source>
        <dbReference type="PROSITE" id="PS51304"/>
    </source>
</evidence>
<reference evidence="4 5" key="1">
    <citation type="submission" date="2014-03" db="EMBL/GenBank/DDBJ databases">
        <title>Draft genome of the hookworm Oesophagostomum dentatum.</title>
        <authorList>
            <person name="Mitreva M."/>
        </authorList>
    </citation>
    <scope>NUCLEOTIDE SEQUENCE [LARGE SCALE GENOMIC DNA]</scope>
    <source>
        <strain evidence="4 5">OD-Hann</strain>
    </source>
</reference>
<evidence type="ECO:0000256" key="1">
    <source>
        <dbReference type="ARBA" id="ARBA00022734"/>
    </source>
</evidence>
<name>A0A0B1SWY9_OESDE</name>
<dbReference type="CDD" id="cd00070">
    <property type="entry name" value="GLECT"/>
    <property type="match status" value="1"/>
</dbReference>
<dbReference type="InterPro" id="IPR013320">
    <property type="entry name" value="ConA-like_dom_sf"/>
</dbReference>
<protein>
    <recommendedName>
        <fullName evidence="2">Galectin</fullName>
    </recommendedName>
</protein>
<evidence type="ECO:0000256" key="2">
    <source>
        <dbReference type="RuleBase" id="RU102079"/>
    </source>
</evidence>
<dbReference type="SMART" id="SM00276">
    <property type="entry name" value="GLECT"/>
    <property type="match status" value="1"/>
</dbReference>
<feature type="domain" description="Galectin" evidence="3">
    <location>
        <begin position="30"/>
        <end position="131"/>
    </location>
</feature>
<proteinExistence type="predicted"/>
<dbReference type="OrthoDB" id="6251307at2759"/>
<dbReference type="Pfam" id="PF00337">
    <property type="entry name" value="Gal-bind_lectin"/>
    <property type="match status" value="1"/>
</dbReference>
<dbReference type="PROSITE" id="PS51304">
    <property type="entry name" value="GALECTIN"/>
    <property type="match status" value="1"/>
</dbReference>
<organism evidence="4 5">
    <name type="scientific">Oesophagostomum dentatum</name>
    <name type="common">Nodular worm</name>
    <dbReference type="NCBI Taxonomy" id="61180"/>
    <lineage>
        <taxon>Eukaryota</taxon>
        <taxon>Metazoa</taxon>
        <taxon>Ecdysozoa</taxon>
        <taxon>Nematoda</taxon>
        <taxon>Chromadorea</taxon>
        <taxon>Rhabditida</taxon>
        <taxon>Rhabditina</taxon>
        <taxon>Rhabditomorpha</taxon>
        <taxon>Strongyloidea</taxon>
        <taxon>Strongylidae</taxon>
        <taxon>Oesophagostomum</taxon>
    </lineage>
</organism>
<dbReference type="InterPro" id="IPR044156">
    <property type="entry name" value="Galectin-like"/>
</dbReference>
<dbReference type="GO" id="GO:0030246">
    <property type="term" value="F:carbohydrate binding"/>
    <property type="evidence" value="ECO:0007669"/>
    <property type="project" value="UniProtKB-UniRule"/>
</dbReference>
<dbReference type="SMART" id="SM00908">
    <property type="entry name" value="Gal-bind_lectin"/>
    <property type="match status" value="1"/>
</dbReference>
<dbReference type="PANTHER" id="PTHR11346">
    <property type="entry name" value="GALECTIN"/>
    <property type="match status" value="1"/>
</dbReference>
<evidence type="ECO:0000313" key="4">
    <source>
        <dbReference type="EMBL" id="KHJ89823.1"/>
    </source>
</evidence>
<dbReference type="SUPFAM" id="SSF49899">
    <property type="entry name" value="Concanavalin A-like lectins/glucanases"/>
    <property type="match status" value="1"/>
</dbReference>
<evidence type="ECO:0000313" key="5">
    <source>
        <dbReference type="Proteomes" id="UP000053660"/>
    </source>
</evidence>
<dbReference type="AlphaFoldDB" id="A0A0B1SWY9"/>
<accession>A0A0B1SWY9</accession>
<gene>
    <name evidence="4" type="ORF">OESDEN_10343</name>
</gene>
<dbReference type="Proteomes" id="UP000053660">
    <property type="component" value="Unassembled WGS sequence"/>
</dbReference>
<keyword evidence="5" id="KW-1185">Reference proteome</keyword>
<keyword evidence="1 2" id="KW-0430">Lectin</keyword>
<sequence length="131" mass="14682">MLGSRLVKQCLQHYPAVRAHPGDAPIPMPYTTKLGQPLMPGQTIDIHGRINSDANRVEVNLLHGAAQIDPGQAVLHANFRFDEKKLVMNTYMIFVNNERIGTFEHRTANPTEDYIGMRVDGAIEVTNIEFN</sequence>
<dbReference type="Gene3D" id="2.60.120.200">
    <property type="match status" value="1"/>
</dbReference>
<dbReference type="EMBL" id="KN553727">
    <property type="protein sequence ID" value="KHJ89823.1"/>
    <property type="molecule type" value="Genomic_DNA"/>
</dbReference>
<dbReference type="GO" id="GO:0016936">
    <property type="term" value="F:galactoside binding"/>
    <property type="evidence" value="ECO:0007669"/>
    <property type="project" value="TreeGrafter"/>
</dbReference>
<dbReference type="InterPro" id="IPR001079">
    <property type="entry name" value="Galectin_CRD"/>
</dbReference>
<dbReference type="PANTHER" id="PTHR11346:SF174">
    <property type="entry name" value="GALAPTIN LEC-8-RELATED"/>
    <property type="match status" value="1"/>
</dbReference>